<organism evidence="1 2">
    <name type="scientific">Potamilus streckersoni</name>
    <dbReference type="NCBI Taxonomy" id="2493646"/>
    <lineage>
        <taxon>Eukaryota</taxon>
        <taxon>Metazoa</taxon>
        <taxon>Spiralia</taxon>
        <taxon>Lophotrochozoa</taxon>
        <taxon>Mollusca</taxon>
        <taxon>Bivalvia</taxon>
        <taxon>Autobranchia</taxon>
        <taxon>Heteroconchia</taxon>
        <taxon>Palaeoheterodonta</taxon>
        <taxon>Unionida</taxon>
        <taxon>Unionoidea</taxon>
        <taxon>Unionidae</taxon>
        <taxon>Ambleminae</taxon>
        <taxon>Lampsilini</taxon>
        <taxon>Potamilus</taxon>
    </lineage>
</organism>
<comment type="caution">
    <text evidence="1">The sequence shown here is derived from an EMBL/GenBank/DDBJ whole genome shotgun (WGS) entry which is preliminary data.</text>
</comment>
<dbReference type="AlphaFoldDB" id="A0AAE0TEW9"/>
<dbReference type="EMBL" id="JAEAOA010000528">
    <property type="protein sequence ID" value="KAK3609111.1"/>
    <property type="molecule type" value="Genomic_DNA"/>
</dbReference>
<evidence type="ECO:0000313" key="2">
    <source>
        <dbReference type="Proteomes" id="UP001195483"/>
    </source>
</evidence>
<gene>
    <name evidence="1" type="ORF">CHS0354_007788</name>
</gene>
<dbReference type="Proteomes" id="UP001195483">
    <property type="component" value="Unassembled WGS sequence"/>
</dbReference>
<evidence type="ECO:0000313" key="1">
    <source>
        <dbReference type="EMBL" id="KAK3609111.1"/>
    </source>
</evidence>
<proteinExistence type="predicted"/>
<accession>A0AAE0TEW9</accession>
<reference evidence="1" key="3">
    <citation type="submission" date="2023-05" db="EMBL/GenBank/DDBJ databases">
        <authorList>
            <person name="Smith C.H."/>
        </authorList>
    </citation>
    <scope>NUCLEOTIDE SEQUENCE</scope>
    <source>
        <strain evidence="1">CHS0354</strain>
        <tissue evidence="1">Mantle</tissue>
    </source>
</reference>
<sequence length="101" mass="12105">MFSFDDGRGQDLLLLSNQAWEYVKILSDFWMNMTMYSRIFGFICLILIDINCNVETDIYTAVIFSEVKCRFILVVDLLGKFHFWSSQCQSCMYHYFNKKMY</sequence>
<name>A0AAE0TEW9_9BIVA</name>
<reference evidence="1" key="2">
    <citation type="journal article" date="2021" name="Genome Biol. Evol.">
        <title>Developing a high-quality reference genome for a parasitic bivalve with doubly uniparental inheritance (Bivalvia: Unionida).</title>
        <authorList>
            <person name="Smith C.H."/>
        </authorList>
    </citation>
    <scope>NUCLEOTIDE SEQUENCE</scope>
    <source>
        <strain evidence="1">CHS0354</strain>
        <tissue evidence="1">Mantle</tissue>
    </source>
</reference>
<protein>
    <submittedName>
        <fullName evidence="1">Uncharacterized protein</fullName>
    </submittedName>
</protein>
<keyword evidence="2" id="KW-1185">Reference proteome</keyword>
<reference evidence="1" key="1">
    <citation type="journal article" date="2021" name="Genome Biol. Evol.">
        <title>A High-Quality Reference Genome for a Parasitic Bivalve with Doubly Uniparental Inheritance (Bivalvia: Unionida).</title>
        <authorList>
            <person name="Smith C.H."/>
        </authorList>
    </citation>
    <scope>NUCLEOTIDE SEQUENCE</scope>
    <source>
        <strain evidence="1">CHS0354</strain>
    </source>
</reference>